<name>A0ACB8QXV5_9AGAM</name>
<reference evidence="1" key="2">
    <citation type="journal article" date="2022" name="New Phytol.">
        <title>Evolutionary transition to the ectomycorrhizal habit in the genomes of a hyperdiverse lineage of mushroom-forming fungi.</title>
        <authorList>
            <person name="Looney B."/>
            <person name="Miyauchi S."/>
            <person name="Morin E."/>
            <person name="Drula E."/>
            <person name="Courty P.E."/>
            <person name="Kohler A."/>
            <person name="Kuo A."/>
            <person name="LaButti K."/>
            <person name="Pangilinan J."/>
            <person name="Lipzen A."/>
            <person name="Riley R."/>
            <person name="Andreopoulos W."/>
            <person name="He G."/>
            <person name="Johnson J."/>
            <person name="Nolan M."/>
            <person name="Tritt A."/>
            <person name="Barry K.W."/>
            <person name="Grigoriev I.V."/>
            <person name="Nagy L.G."/>
            <person name="Hibbett D."/>
            <person name="Henrissat B."/>
            <person name="Matheny P.B."/>
            <person name="Labbe J."/>
            <person name="Martin F.M."/>
        </authorList>
    </citation>
    <scope>NUCLEOTIDE SEQUENCE</scope>
    <source>
        <strain evidence="1">EC-137</strain>
    </source>
</reference>
<keyword evidence="2" id="KW-1185">Reference proteome</keyword>
<reference evidence="1" key="1">
    <citation type="submission" date="2021-02" db="EMBL/GenBank/DDBJ databases">
        <authorList>
            <consortium name="DOE Joint Genome Institute"/>
            <person name="Ahrendt S."/>
            <person name="Looney B.P."/>
            <person name="Miyauchi S."/>
            <person name="Morin E."/>
            <person name="Drula E."/>
            <person name="Courty P.E."/>
            <person name="Chicoki N."/>
            <person name="Fauchery L."/>
            <person name="Kohler A."/>
            <person name="Kuo A."/>
            <person name="Labutti K."/>
            <person name="Pangilinan J."/>
            <person name="Lipzen A."/>
            <person name="Riley R."/>
            <person name="Andreopoulos W."/>
            <person name="He G."/>
            <person name="Johnson J."/>
            <person name="Barry K.W."/>
            <person name="Grigoriev I.V."/>
            <person name="Nagy L."/>
            <person name="Hibbett D."/>
            <person name="Henrissat B."/>
            <person name="Matheny P.B."/>
            <person name="Labbe J."/>
            <person name="Martin F."/>
        </authorList>
    </citation>
    <scope>NUCLEOTIDE SEQUENCE</scope>
    <source>
        <strain evidence="1">EC-137</strain>
    </source>
</reference>
<evidence type="ECO:0000313" key="2">
    <source>
        <dbReference type="Proteomes" id="UP000814128"/>
    </source>
</evidence>
<accession>A0ACB8QXV5</accession>
<gene>
    <name evidence="1" type="ORF">K488DRAFT_40829</name>
</gene>
<organism evidence="1 2">
    <name type="scientific">Vararia minispora EC-137</name>
    <dbReference type="NCBI Taxonomy" id="1314806"/>
    <lineage>
        <taxon>Eukaryota</taxon>
        <taxon>Fungi</taxon>
        <taxon>Dikarya</taxon>
        <taxon>Basidiomycota</taxon>
        <taxon>Agaricomycotina</taxon>
        <taxon>Agaricomycetes</taxon>
        <taxon>Russulales</taxon>
        <taxon>Lachnocladiaceae</taxon>
        <taxon>Vararia</taxon>
    </lineage>
</organism>
<evidence type="ECO:0000313" key="1">
    <source>
        <dbReference type="EMBL" id="KAI0036679.1"/>
    </source>
</evidence>
<protein>
    <submittedName>
        <fullName evidence="1">Uncharacterized protein</fullName>
    </submittedName>
</protein>
<dbReference type="Proteomes" id="UP000814128">
    <property type="component" value="Unassembled WGS sequence"/>
</dbReference>
<sequence length="401" mass="43899">MDYQVSLLPEISISFAPPSEPTPEPFSPFSQPPTPSVTLVDDGYRSNLLSPPPAVSPRFQRQHSPLCPDSMKNNPGGQGLEPDRFQRLLASSREQNSAVNGKRAPDLRKEIAIKAHKTKQIERRALFLSKINAPPSPSATFVPKTPPESPAIFHYTRRSPGLESPLSVYEALDSSDCAVTPWVEQVDFRREPGKKPRTPALPSLDQISAHLSSHGHGSMVQHKPRSSRAPLPAFLRSVSPPGDADPVPAPVAKPPMRVFLNQPPTPRPFSRVAPPAKSPVAQSFVELMPPPPRIRRIPPPLDPISISVTTTVVPRMARTSPVQLTESNLALLSSRTRTGLDMMSALRRRTSSGSHYDRPATTNAVAIEELKARRRISAPAELQRRPHDDFTHPVLALPGGF</sequence>
<proteinExistence type="predicted"/>
<dbReference type="EMBL" id="MU273469">
    <property type="protein sequence ID" value="KAI0036679.1"/>
    <property type="molecule type" value="Genomic_DNA"/>
</dbReference>
<comment type="caution">
    <text evidence="1">The sequence shown here is derived from an EMBL/GenBank/DDBJ whole genome shotgun (WGS) entry which is preliminary data.</text>
</comment>